<dbReference type="InterPro" id="IPR036689">
    <property type="entry name" value="ESAT-6-like_sf"/>
</dbReference>
<protein>
    <recommendedName>
        <fullName evidence="3">WXG residues type VII secretion target family protein</fullName>
    </recommendedName>
</protein>
<comment type="caution">
    <text evidence="2">The sequence shown here is derived from an EMBL/GenBank/DDBJ whole genome shotgun (WGS) entry which is preliminary data.</text>
</comment>
<dbReference type="EMBL" id="JAOB01000029">
    <property type="protein sequence ID" value="EUA56723.1"/>
    <property type="molecule type" value="Genomic_DNA"/>
</dbReference>
<name>X8CMP6_MYCXE</name>
<dbReference type="PATRIC" id="fig|1299334.3.peg.2867"/>
<dbReference type="SUPFAM" id="SSF140453">
    <property type="entry name" value="EsxAB dimer-like"/>
    <property type="match status" value="1"/>
</dbReference>
<dbReference type="AlphaFoldDB" id="X8CMP6"/>
<gene>
    <name evidence="2" type="ORF">I553_8777</name>
</gene>
<organism evidence="2">
    <name type="scientific">Mycobacterium xenopi 4042</name>
    <dbReference type="NCBI Taxonomy" id="1299334"/>
    <lineage>
        <taxon>Bacteria</taxon>
        <taxon>Bacillati</taxon>
        <taxon>Actinomycetota</taxon>
        <taxon>Actinomycetes</taxon>
        <taxon>Mycobacteriales</taxon>
        <taxon>Mycobacteriaceae</taxon>
        <taxon>Mycobacterium</taxon>
    </lineage>
</organism>
<proteinExistence type="predicted"/>
<sequence length="119" mass="12722">MAANLQVGIEAVEAMIQKADSLLAEAQALGGQYIAHSENIINAGWSGQACVTSHATAVQIKHDLDQALAASLELHEHLNTAKANYIAQEADASQQLSAVHPGATRRRCNRPRWSSDLNP</sequence>
<accession>X8CMP6</accession>
<evidence type="ECO:0008006" key="3">
    <source>
        <dbReference type="Google" id="ProtNLM"/>
    </source>
</evidence>
<reference evidence="2" key="1">
    <citation type="submission" date="2014-01" db="EMBL/GenBank/DDBJ databases">
        <authorList>
            <person name="Brown-Elliot B."/>
            <person name="Wallace R."/>
            <person name="Lenaerts A."/>
            <person name="Ordway D."/>
            <person name="DeGroote M.A."/>
            <person name="Parker T."/>
            <person name="Sizemore C."/>
            <person name="Tallon L.J."/>
            <person name="Sadzewicz L.K."/>
            <person name="Sengamalay N."/>
            <person name="Fraser C.M."/>
            <person name="Hine E."/>
            <person name="Shefchek K.A."/>
            <person name="Das S.P."/>
            <person name="Tettelin H."/>
        </authorList>
    </citation>
    <scope>NUCLEOTIDE SEQUENCE [LARGE SCALE GENOMIC DNA]</scope>
    <source>
        <strain evidence="2">4042</strain>
    </source>
</reference>
<evidence type="ECO:0000313" key="2">
    <source>
        <dbReference type="EMBL" id="EUA56723.1"/>
    </source>
</evidence>
<evidence type="ECO:0000256" key="1">
    <source>
        <dbReference type="SAM" id="MobiDB-lite"/>
    </source>
</evidence>
<feature type="region of interest" description="Disordered" evidence="1">
    <location>
        <begin position="96"/>
        <end position="119"/>
    </location>
</feature>
<dbReference type="Gene3D" id="1.10.287.1060">
    <property type="entry name" value="ESAT-6-like"/>
    <property type="match status" value="1"/>
</dbReference>